<evidence type="ECO:0000256" key="6">
    <source>
        <dbReference type="RuleBase" id="RU000489"/>
    </source>
</evidence>
<evidence type="ECO:0000313" key="8">
    <source>
        <dbReference type="EMBL" id="GAA0174680.1"/>
    </source>
</evidence>
<dbReference type="PANTHER" id="PTHR11177">
    <property type="entry name" value="CHITINASE"/>
    <property type="match status" value="1"/>
</dbReference>
<evidence type="ECO:0000256" key="2">
    <source>
        <dbReference type="ARBA" id="ARBA00022729"/>
    </source>
</evidence>
<dbReference type="AlphaFoldDB" id="A0AAV3RHP7"/>
<dbReference type="Pfam" id="PF00704">
    <property type="entry name" value="Glyco_hydro_18"/>
    <property type="match status" value="1"/>
</dbReference>
<protein>
    <submittedName>
        <fullName evidence="8">Glycosidase</fullName>
    </submittedName>
</protein>
<dbReference type="InterPro" id="IPR011583">
    <property type="entry name" value="Chitinase_II/V-like_cat"/>
</dbReference>
<dbReference type="InterPro" id="IPR050314">
    <property type="entry name" value="Glycosyl_Hydrlase_18"/>
</dbReference>
<reference evidence="8 9" key="1">
    <citation type="submission" date="2024-01" db="EMBL/GenBank/DDBJ databases">
        <title>The complete chloroplast genome sequence of Lithospermum erythrorhizon: insights into the phylogenetic relationship among Boraginaceae species and the maternal lineages of purple gromwells.</title>
        <authorList>
            <person name="Okada T."/>
            <person name="Watanabe K."/>
        </authorList>
    </citation>
    <scope>NUCLEOTIDE SEQUENCE [LARGE SCALE GENOMIC DNA]</scope>
</reference>
<evidence type="ECO:0000256" key="1">
    <source>
        <dbReference type="ARBA" id="ARBA00008682"/>
    </source>
</evidence>
<dbReference type="Gene3D" id="3.10.50.10">
    <property type="match status" value="1"/>
</dbReference>
<dbReference type="Gene3D" id="3.20.20.80">
    <property type="entry name" value="Glycosidases"/>
    <property type="match status" value="1"/>
</dbReference>
<dbReference type="GO" id="GO:0005576">
    <property type="term" value="C:extracellular region"/>
    <property type="evidence" value="ECO:0007669"/>
    <property type="project" value="TreeGrafter"/>
</dbReference>
<keyword evidence="5 6" id="KW-0326">Glycosidase</keyword>
<evidence type="ECO:0000256" key="5">
    <source>
        <dbReference type="ARBA" id="ARBA00023295"/>
    </source>
</evidence>
<keyword evidence="2" id="KW-0732">Signal</keyword>
<dbReference type="FunFam" id="3.10.50.10:FF:000003">
    <property type="entry name" value="Class V chitinase CHIT5b"/>
    <property type="match status" value="1"/>
</dbReference>
<dbReference type="SUPFAM" id="SSF54556">
    <property type="entry name" value="Chitinase insertion domain"/>
    <property type="match status" value="1"/>
</dbReference>
<keyword evidence="4" id="KW-0325">Glycoprotein</keyword>
<dbReference type="GO" id="GO:0008061">
    <property type="term" value="F:chitin binding"/>
    <property type="evidence" value="ECO:0007669"/>
    <property type="project" value="InterPro"/>
</dbReference>
<evidence type="ECO:0000259" key="7">
    <source>
        <dbReference type="PROSITE" id="PS51910"/>
    </source>
</evidence>
<keyword evidence="9" id="KW-1185">Reference proteome</keyword>
<dbReference type="GO" id="GO:0005975">
    <property type="term" value="P:carbohydrate metabolic process"/>
    <property type="evidence" value="ECO:0007669"/>
    <property type="project" value="InterPro"/>
</dbReference>
<dbReference type="PROSITE" id="PS51910">
    <property type="entry name" value="GH18_2"/>
    <property type="match status" value="1"/>
</dbReference>
<dbReference type="InterPro" id="IPR017853">
    <property type="entry name" value="GH"/>
</dbReference>
<feature type="domain" description="GH18" evidence="7">
    <location>
        <begin position="3"/>
        <end position="300"/>
    </location>
</feature>
<dbReference type="SUPFAM" id="SSF51445">
    <property type="entry name" value="(Trans)glycosidases"/>
    <property type="match status" value="1"/>
</dbReference>
<name>A0AAV3RHP7_LITER</name>
<evidence type="ECO:0000256" key="3">
    <source>
        <dbReference type="ARBA" id="ARBA00022801"/>
    </source>
</evidence>
<dbReference type="PROSITE" id="PS01095">
    <property type="entry name" value="GH18_1"/>
    <property type="match status" value="1"/>
</dbReference>
<gene>
    <name evidence="8" type="ORF">LIER_28016</name>
</gene>
<proteinExistence type="inferred from homology"/>
<dbReference type="GO" id="GO:0004568">
    <property type="term" value="F:chitinase activity"/>
    <property type="evidence" value="ECO:0007669"/>
    <property type="project" value="TreeGrafter"/>
</dbReference>
<dbReference type="PANTHER" id="PTHR11177:SF396">
    <property type="entry name" value="NOD FACTOR HYDROLASE PROTEIN 1"/>
    <property type="match status" value="1"/>
</dbReference>
<dbReference type="EMBL" id="BAABME010009174">
    <property type="protein sequence ID" value="GAA0174680.1"/>
    <property type="molecule type" value="Genomic_DNA"/>
</dbReference>
<evidence type="ECO:0000256" key="4">
    <source>
        <dbReference type="ARBA" id="ARBA00023180"/>
    </source>
</evidence>
<organism evidence="8 9">
    <name type="scientific">Lithospermum erythrorhizon</name>
    <name type="common">Purple gromwell</name>
    <name type="synonym">Lithospermum officinale var. erythrorhizon</name>
    <dbReference type="NCBI Taxonomy" id="34254"/>
    <lineage>
        <taxon>Eukaryota</taxon>
        <taxon>Viridiplantae</taxon>
        <taxon>Streptophyta</taxon>
        <taxon>Embryophyta</taxon>
        <taxon>Tracheophyta</taxon>
        <taxon>Spermatophyta</taxon>
        <taxon>Magnoliopsida</taxon>
        <taxon>eudicotyledons</taxon>
        <taxon>Gunneridae</taxon>
        <taxon>Pentapetalae</taxon>
        <taxon>asterids</taxon>
        <taxon>lamiids</taxon>
        <taxon>Boraginales</taxon>
        <taxon>Boraginaceae</taxon>
        <taxon>Boraginoideae</taxon>
        <taxon>Lithospermeae</taxon>
        <taxon>Lithospermum</taxon>
    </lineage>
</organism>
<sequence>MQAIKGGYWPSWAYSYLPPSSINTSYFTHIYYAFLAPNNMTYKFNIDDETASMLVNFTSTLRYSKNPPVKSIYSVGGAAEGPILFARMASCPLSRQRFIHSSIEVGRKFGFDGIDLDWEHPLGPKEMEDYGILLDEWRKEIQKEAMQTSRPPLLLTAAVYYPAEFDSDVKRIYPSESMNKNLDWINAMTYDYHGISREKLIMGLPIYGRSWKLKDPMVYEIGAPVVDVGPGFNGTGVMTYAEIPEYNMQNTNATVVYDSDTVSTYSVFGTDWIGYDDTRSIAARFVMLKLKPLVVTSFGH</sequence>
<dbReference type="GO" id="GO:0006032">
    <property type="term" value="P:chitin catabolic process"/>
    <property type="evidence" value="ECO:0007669"/>
    <property type="project" value="TreeGrafter"/>
</dbReference>
<accession>A0AAV3RHP7</accession>
<dbReference type="Proteomes" id="UP001454036">
    <property type="component" value="Unassembled WGS sequence"/>
</dbReference>
<comment type="caution">
    <text evidence="8">The sequence shown here is derived from an EMBL/GenBank/DDBJ whole genome shotgun (WGS) entry which is preliminary data.</text>
</comment>
<dbReference type="InterPro" id="IPR029070">
    <property type="entry name" value="Chitinase_insertion_sf"/>
</dbReference>
<dbReference type="InterPro" id="IPR001579">
    <property type="entry name" value="Glyco_hydro_18_chit_AS"/>
</dbReference>
<comment type="similarity">
    <text evidence="1">Belongs to the glycosyl hydrolase 18 family. Chitinase class V subfamily.</text>
</comment>
<keyword evidence="3 6" id="KW-0378">Hydrolase</keyword>
<dbReference type="SMART" id="SM00636">
    <property type="entry name" value="Glyco_18"/>
    <property type="match status" value="1"/>
</dbReference>
<evidence type="ECO:0000313" key="9">
    <source>
        <dbReference type="Proteomes" id="UP001454036"/>
    </source>
</evidence>
<dbReference type="InterPro" id="IPR001223">
    <property type="entry name" value="Glyco_hydro18_cat"/>
</dbReference>